<comment type="caution">
    <text evidence="1">The sequence shown here is derived from an EMBL/GenBank/DDBJ whole genome shotgun (WGS) entry which is preliminary data.</text>
</comment>
<dbReference type="AlphaFoldDB" id="A0A098S4H8"/>
<evidence type="ECO:0000313" key="2">
    <source>
        <dbReference type="Proteomes" id="UP000029736"/>
    </source>
</evidence>
<name>A0A098S4H8_9BACT</name>
<organism evidence="1 2">
    <name type="scientific">Phaeodactylibacter xiamenensis</name>
    <dbReference type="NCBI Taxonomy" id="1524460"/>
    <lineage>
        <taxon>Bacteria</taxon>
        <taxon>Pseudomonadati</taxon>
        <taxon>Bacteroidota</taxon>
        <taxon>Saprospiria</taxon>
        <taxon>Saprospirales</taxon>
        <taxon>Haliscomenobacteraceae</taxon>
        <taxon>Phaeodactylibacter</taxon>
    </lineage>
</organism>
<dbReference type="Proteomes" id="UP000029736">
    <property type="component" value="Unassembled WGS sequence"/>
</dbReference>
<reference evidence="1 2" key="1">
    <citation type="journal article" date="2014" name="Int. J. Syst. Evol. Microbiol.">
        <title>Phaeodactylibacter xiamenensis gen. nov., sp. nov., a member of the family Saprospiraceae isolated from the marine alga Phaeodactylum tricornutum.</title>
        <authorList>
            <person name="Chen Z.Jr."/>
            <person name="Lei X."/>
            <person name="Lai Q."/>
            <person name="Li Y."/>
            <person name="Zhang B."/>
            <person name="Zhang J."/>
            <person name="Zhang H."/>
            <person name="Yang L."/>
            <person name="Zheng W."/>
            <person name="Tian Y."/>
            <person name="Yu Z."/>
            <person name="Xu H.Jr."/>
            <person name="Zheng T."/>
        </authorList>
    </citation>
    <scope>NUCLEOTIDE SEQUENCE [LARGE SCALE GENOMIC DNA]</scope>
    <source>
        <strain evidence="1 2">KD52</strain>
    </source>
</reference>
<dbReference type="RefSeq" id="WP_052516108.1">
    <property type="nucleotide sequence ID" value="NZ_JBKAGJ010000009.1"/>
</dbReference>
<proteinExistence type="predicted"/>
<dbReference type="EMBL" id="JPOS01000039">
    <property type="protein sequence ID" value="KGE86916.1"/>
    <property type="molecule type" value="Genomic_DNA"/>
</dbReference>
<dbReference type="GO" id="GO:0016740">
    <property type="term" value="F:transferase activity"/>
    <property type="evidence" value="ECO:0007669"/>
    <property type="project" value="UniProtKB-KW"/>
</dbReference>
<dbReference type="SUPFAM" id="SSF56801">
    <property type="entry name" value="Acetyl-CoA synthetase-like"/>
    <property type="match status" value="1"/>
</dbReference>
<sequence length="335" mass="37400">MNYKKEHAALKERIGHVTAPDFGPLALEVFRFQAACNPLYQRYLELLGQPPEKVQRLSDIPFLPISLLKSYTIQTGDWQPEAIFSSSGTTGAISSKHLLRSKAFYQQSARRGFETFYGSLNDYCVLALLPSYLERSGSSLVFMVEDFIRQSGHPHSGFFLYNTGELLRILQKCQKSQQPTLLIGVSFALLDLAEAHPTDLSGITIMETGGMKGRRRELTREELHAQLRQAFQVEQIHSEYGMTELLSQAYSTGNGLFRASPTMQVRTREITDPFAQPSTGRTGALNIIDLANLDTISFIATDDLGRVYEDGSFEVLGRLDASDVRGCNLMVADLK</sequence>
<dbReference type="STRING" id="1524460.IX84_17840"/>
<dbReference type="Gene3D" id="3.40.50.12780">
    <property type="entry name" value="N-terminal domain of ligase-like"/>
    <property type="match status" value="1"/>
</dbReference>
<protein>
    <submittedName>
        <fullName evidence="1">Acyl transferase</fullName>
    </submittedName>
</protein>
<keyword evidence="1" id="KW-0808">Transferase</keyword>
<gene>
    <name evidence="1" type="ORF">IX84_17840</name>
</gene>
<keyword evidence="2" id="KW-1185">Reference proteome</keyword>
<accession>A0A098S4H8</accession>
<dbReference type="InterPro" id="IPR042099">
    <property type="entry name" value="ANL_N_sf"/>
</dbReference>
<evidence type="ECO:0000313" key="1">
    <source>
        <dbReference type="EMBL" id="KGE86916.1"/>
    </source>
</evidence>